<evidence type="ECO:0000256" key="5">
    <source>
        <dbReference type="ARBA" id="ARBA00023242"/>
    </source>
</evidence>
<evidence type="ECO:0000256" key="4">
    <source>
        <dbReference type="ARBA" id="ARBA00022490"/>
    </source>
</evidence>
<evidence type="ECO:0000256" key="6">
    <source>
        <dbReference type="SAM" id="MobiDB-lite"/>
    </source>
</evidence>
<keyword evidence="5" id="KW-0539">Nucleus</keyword>
<evidence type="ECO:0000259" key="9">
    <source>
        <dbReference type="Pfam" id="PF24566"/>
    </source>
</evidence>
<sequence length="991" mass="112281">MKQGLLPRLNAVMACAMLQLAPLEAEKEAEVSLRQAFEFLNQKLKPPFVIRNLTSDEYLQLNQALVYGVLCEPSSARVHLKHLHGIVSDGYACFVGLLVKIVNELYTQLVGEVKLQLVWIVKEMIDVSAVGIDALISSLLRRIAGGDFSEGNLWLCYEMVSVLCEKWDWLVKEEPLVVPCALFVFLRVLSDHCRPSLSDAKIAPLRKKEIDFCVRLLREQFHLCFKIGRDLVRILQDLGHVPAFCTILKDLFLTPAAFRIPGFSDIKQLCRMRTSSRYFVLRVTPEMEAQLRFLLTYVKFGNQRRYLEWFSQKFLYGPEKEVILCDIVRFICCAHHPSNEIIQSAVVQRWVVIGWLLKYCQRNYEVANFKVALFYDWLFFDEGMDNIMNIEPAMLLMVHSVPQYIDVTRALLEFLFFSVDNYNVELKNEINSGVTSAFRTLLRKGVVRSLEVLTSCKLLHPGLRERLQLFLKPTDHVKSHSLLSPCSLVPCVGTERLALEGAKPKVIDKDQSHQEPREAPGSPSDVQVSPSILIENEKTPCDTVETMCQTLHDNISKSYVMGLRSLEDLLQLLAEIDYQSLPGNSLKDVFNKIWKDFESNGHVLFYSHSLLMKDAAGDSEFQSATALIIRKFIFSPNKGMLELFSFVLREGYPARALILFYAVRLAYEAHVARTENLVDDKLKCAGDPRIVLLRFHIDGHLRRKKMENEHEVAPELNSEKNLLDEFVGGAFAAYQSYLSYSRSTLKNGEDRTLVELLAYDLLSCFEWDHSRLSFKIGSVFSFLPDLSVGQEVIVRLIVIRLSYINMIDLQFQLGVKKYAVFGDNADAILIIVKNSLTWNSAEQHKLWGLLRSELAVSDLKVERLVLEFFGSEALDANISSVAVEGLLTLCCCRGPTPELVGAIVLLPDNCFQGFSAAVLSTWAASSSSFLFNSLANLAEKLQNPNGDSLLSESGITMNQSAILWILNYCKSHVVNFDIFRKLSSIIPVEPL</sequence>
<feature type="chain" id="PRO_5033914694" description="Integrator complex subunit 3" evidence="7">
    <location>
        <begin position="26"/>
        <end position="991"/>
    </location>
</feature>
<feature type="region of interest" description="Disordered" evidence="6">
    <location>
        <begin position="504"/>
        <end position="529"/>
    </location>
</feature>
<dbReference type="GO" id="GO:0005737">
    <property type="term" value="C:cytoplasm"/>
    <property type="evidence" value="ECO:0007669"/>
    <property type="project" value="UniProtKB-SubCell"/>
</dbReference>
<name>A0A7N0RHW8_KALFE</name>
<evidence type="ECO:0000313" key="10">
    <source>
        <dbReference type="EnsemblPlants" id="Kaladp0011s0814.2.v1.1.CDS.1"/>
    </source>
</evidence>
<evidence type="ECO:0000256" key="3">
    <source>
        <dbReference type="ARBA" id="ARBA00006130"/>
    </source>
</evidence>
<accession>A0A7N0RHW8</accession>
<feature type="domain" description="Ints3-like C-terminal" evidence="9">
    <location>
        <begin position="745"/>
        <end position="942"/>
    </location>
</feature>
<dbReference type="InterPro" id="IPR056518">
    <property type="entry name" value="HEAT_Ints3_C"/>
</dbReference>
<dbReference type="PANTHER" id="PTHR13587:SF7">
    <property type="entry name" value="INTEGRATOR COMPLEX SUBUNIT 3"/>
    <property type="match status" value="1"/>
</dbReference>
<dbReference type="InterPro" id="IPR019333">
    <property type="entry name" value="INTS3_N"/>
</dbReference>
<evidence type="ECO:0000256" key="2">
    <source>
        <dbReference type="ARBA" id="ARBA00004496"/>
    </source>
</evidence>
<dbReference type="AlphaFoldDB" id="A0A7N0RHW8"/>
<keyword evidence="11" id="KW-1185">Reference proteome</keyword>
<dbReference type="GO" id="GO:0005634">
    <property type="term" value="C:nucleus"/>
    <property type="evidence" value="ECO:0007669"/>
    <property type="project" value="UniProtKB-SubCell"/>
</dbReference>
<reference evidence="10" key="1">
    <citation type="submission" date="2021-01" db="UniProtKB">
        <authorList>
            <consortium name="EnsemblPlants"/>
        </authorList>
    </citation>
    <scope>IDENTIFICATION</scope>
</reference>
<comment type="subcellular location">
    <subcellularLocation>
        <location evidence="2">Cytoplasm</location>
    </subcellularLocation>
    <subcellularLocation>
        <location evidence="1">Nucleus</location>
    </subcellularLocation>
</comment>
<evidence type="ECO:0000313" key="11">
    <source>
        <dbReference type="Proteomes" id="UP000594263"/>
    </source>
</evidence>
<feature type="compositionally biased region" description="Basic and acidic residues" evidence="6">
    <location>
        <begin position="504"/>
        <end position="518"/>
    </location>
</feature>
<keyword evidence="4" id="KW-0963">Cytoplasm</keyword>
<feature type="signal peptide" evidence="7">
    <location>
        <begin position="1"/>
        <end position="25"/>
    </location>
</feature>
<comment type="similarity">
    <text evidence="3">Belongs to the Integrator subunit 3 family.</text>
</comment>
<dbReference type="Pfam" id="PF10189">
    <property type="entry name" value="Ints3_N"/>
    <property type="match status" value="1"/>
</dbReference>
<protein>
    <recommendedName>
        <fullName evidence="12">Integrator complex subunit 3</fullName>
    </recommendedName>
</protein>
<evidence type="ECO:0000256" key="1">
    <source>
        <dbReference type="ARBA" id="ARBA00004123"/>
    </source>
</evidence>
<dbReference type="Gramene" id="Kaladp0011s0814.2.v1.1">
    <property type="protein sequence ID" value="Kaladp0011s0814.2.v1.1.CDS.1"/>
    <property type="gene ID" value="Kaladp0011s0814.v1.1"/>
</dbReference>
<organism evidence="10 11">
    <name type="scientific">Kalanchoe fedtschenkoi</name>
    <name type="common">Lavender scallops</name>
    <name type="synonym">South American air plant</name>
    <dbReference type="NCBI Taxonomy" id="63787"/>
    <lineage>
        <taxon>Eukaryota</taxon>
        <taxon>Viridiplantae</taxon>
        <taxon>Streptophyta</taxon>
        <taxon>Embryophyta</taxon>
        <taxon>Tracheophyta</taxon>
        <taxon>Spermatophyta</taxon>
        <taxon>Magnoliopsida</taxon>
        <taxon>eudicotyledons</taxon>
        <taxon>Gunneridae</taxon>
        <taxon>Pentapetalae</taxon>
        <taxon>Saxifragales</taxon>
        <taxon>Crassulaceae</taxon>
        <taxon>Kalanchoe</taxon>
    </lineage>
</organism>
<evidence type="ECO:0000256" key="7">
    <source>
        <dbReference type="SAM" id="SignalP"/>
    </source>
</evidence>
<dbReference type="EnsemblPlants" id="Kaladp0011s0814.2.v1.1">
    <property type="protein sequence ID" value="Kaladp0011s0814.2.v1.1.CDS.1"/>
    <property type="gene ID" value="Kaladp0011s0814.v1.1"/>
</dbReference>
<dbReference type="InterPro" id="IPR045334">
    <property type="entry name" value="INTS3"/>
</dbReference>
<evidence type="ECO:0000259" key="8">
    <source>
        <dbReference type="Pfam" id="PF10189"/>
    </source>
</evidence>
<dbReference type="Pfam" id="PF24566">
    <property type="entry name" value="HEAT_Ints3_C"/>
    <property type="match status" value="1"/>
</dbReference>
<proteinExistence type="inferred from homology"/>
<feature type="domain" description="Integrator complex subunit 3 N-terminal" evidence="8">
    <location>
        <begin position="57"/>
        <end position="468"/>
    </location>
</feature>
<dbReference type="EnsemblPlants" id="Kaladp0011s0814.1.v1.1">
    <property type="protein sequence ID" value="Kaladp0011s0814.1.v1.1.CDS.1"/>
    <property type="gene ID" value="Kaladp0011s0814.v1.1"/>
</dbReference>
<dbReference type="OMA" id="FICCVHH"/>
<dbReference type="Proteomes" id="UP000594263">
    <property type="component" value="Unplaced"/>
</dbReference>
<evidence type="ECO:0008006" key="12">
    <source>
        <dbReference type="Google" id="ProtNLM"/>
    </source>
</evidence>
<dbReference type="Gramene" id="Kaladp0011s0814.1.v1.1">
    <property type="protein sequence ID" value="Kaladp0011s0814.1.v1.1.CDS.1"/>
    <property type="gene ID" value="Kaladp0011s0814.v1.1"/>
</dbReference>
<dbReference type="PANTHER" id="PTHR13587">
    <property type="entry name" value="INTEGRATOR COMPLEX SUBUNIT 3"/>
    <property type="match status" value="1"/>
</dbReference>
<keyword evidence="7" id="KW-0732">Signal</keyword>